<feature type="region of interest" description="Disordered" evidence="1">
    <location>
        <begin position="16"/>
        <end position="37"/>
    </location>
</feature>
<sequence length="37" mass="4466">MENEIGFFHSFLGERREEEKVGEPLEKQGKKIEMREK</sequence>
<gene>
    <name evidence="2" type="ORF">GTCCBUS3UF5_5420</name>
</gene>
<dbReference type="Proteomes" id="UP000005636">
    <property type="component" value="Chromosome"/>
</dbReference>
<protein>
    <submittedName>
        <fullName evidence="2">Uncharacterized protein</fullName>
    </submittedName>
</protein>
<accession>A0ABM5ME18</accession>
<evidence type="ECO:0000313" key="3">
    <source>
        <dbReference type="Proteomes" id="UP000005636"/>
    </source>
</evidence>
<keyword evidence="3" id="KW-1185">Reference proteome</keyword>
<reference evidence="2 3" key="1">
    <citation type="submission" date="2011-11" db="EMBL/GenBank/DDBJ databases">
        <title>Complete genome sequence of thermophilic Geobacillus thermoleovorans CCB_US3_UF5.</title>
        <authorList>
            <person name="Muhd Sakaff M.K.L."/>
            <person name="Abdul Rahman A.Y."/>
            <person name="Saito J.A."/>
            <person name="Hou S."/>
            <person name="Alam M."/>
        </authorList>
    </citation>
    <scope>NUCLEOTIDE SEQUENCE [LARGE SCALE GENOMIC DNA]</scope>
    <source>
        <strain evidence="2 3">CCB_US3_UF5</strain>
    </source>
</reference>
<name>A0ABM5ME18_GEOTH</name>
<dbReference type="EMBL" id="CP003125">
    <property type="protein sequence ID" value="AEV17865.1"/>
    <property type="molecule type" value="Genomic_DNA"/>
</dbReference>
<evidence type="ECO:0000313" key="2">
    <source>
        <dbReference type="EMBL" id="AEV17865.1"/>
    </source>
</evidence>
<evidence type="ECO:0000256" key="1">
    <source>
        <dbReference type="SAM" id="MobiDB-lite"/>
    </source>
</evidence>
<organism evidence="2 3">
    <name type="scientific">Geobacillus thermoleovorans CCB_US3_UF5</name>
    <dbReference type="NCBI Taxonomy" id="1111068"/>
    <lineage>
        <taxon>Bacteria</taxon>
        <taxon>Bacillati</taxon>
        <taxon>Bacillota</taxon>
        <taxon>Bacilli</taxon>
        <taxon>Bacillales</taxon>
        <taxon>Anoxybacillaceae</taxon>
        <taxon>Geobacillus</taxon>
        <taxon>Geobacillus thermoleovorans group</taxon>
    </lineage>
</organism>
<proteinExistence type="predicted"/>